<dbReference type="NCBIfam" id="TIGR03718">
    <property type="entry name" value="R_switched_Alx"/>
    <property type="match status" value="1"/>
</dbReference>
<feature type="transmembrane region" description="Helical" evidence="6">
    <location>
        <begin position="72"/>
        <end position="91"/>
    </location>
</feature>
<keyword evidence="8" id="KW-1185">Reference proteome</keyword>
<feature type="transmembrane region" description="Helical" evidence="6">
    <location>
        <begin position="223"/>
        <end position="244"/>
    </location>
</feature>
<feature type="transmembrane region" description="Helical" evidence="6">
    <location>
        <begin position="251"/>
        <end position="274"/>
    </location>
</feature>
<feature type="transmembrane region" description="Helical" evidence="6">
    <location>
        <begin position="38"/>
        <end position="60"/>
    </location>
</feature>
<evidence type="ECO:0000256" key="3">
    <source>
        <dbReference type="ARBA" id="ARBA00022692"/>
    </source>
</evidence>
<gene>
    <name evidence="7" type="ORF">SaccyDRAFT_3438</name>
</gene>
<dbReference type="RefSeq" id="WP_005457953.1">
    <property type="nucleotide sequence ID" value="NZ_CM001440.1"/>
</dbReference>
<name>H5XR28_9PSEU</name>
<evidence type="ECO:0000313" key="8">
    <source>
        <dbReference type="Proteomes" id="UP000002791"/>
    </source>
</evidence>
<dbReference type="eggNOG" id="COG0861">
    <property type="taxonomic scope" value="Bacteria"/>
</dbReference>
<dbReference type="Pfam" id="PF03741">
    <property type="entry name" value="TerC"/>
    <property type="match status" value="1"/>
</dbReference>
<dbReference type="AlphaFoldDB" id="H5XR28"/>
<feature type="transmembrane region" description="Helical" evidence="6">
    <location>
        <begin position="129"/>
        <end position="148"/>
    </location>
</feature>
<reference evidence="7 8" key="1">
    <citation type="submission" date="2011-11" db="EMBL/GenBank/DDBJ databases">
        <title>The Noncontiguous Finished sequence of Saccharomonospora cyanea NA-134.</title>
        <authorList>
            <consortium name="US DOE Joint Genome Institute"/>
            <person name="Lucas S."/>
            <person name="Han J."/>
            <person name="Lapidus A."/>
            <person name="Cheng J.-F."/>
            <person name="Goodwin L."/>
            <person name="Pitluck S."/>
            <person name="Peters L."/>
            <person name="Ovchinnikova G."/>
            <person name="Lu M."/>
            <person name="Detter J.C."/>
            <person name="Han C."/>
            <person name="Tapia R."/>
            <person name="Land M."/>
            <person name="Hauser L."/>
            <person name="Kyrpides N."/>
            <person name="Ivanova N."/>
            <person name="Pagani I."/>
            <person name="Brambilla E.-M."/>
            <person name="Klenk H.-P."/>
            <person name="Woyke T."/>
        </authorList>
    </citation>
    <scope>NUCLEOTIDE SEQUENCE [LARGE SCALE GENOMIC DNA]</scope>
    <source>
        <strain evidence="7 8">NA-134</strain>
    </source>
</reference>
<evidence type="ECO:0000256" key="2">
    <source>
        <dbReference type="ARBA" id="ARBA00007511"/>
    </source>
</evidence>
<dbReference type="HOGENOM" id="CLU_045644_0_1_11"/>
<dbReference type="Proteomes" id="UP000002791">
    <property type="component" value="Chromosome"/>
</dbReference>
<feature type="transmembrane region" description="Helical" evidence="6">
    <location>
        <begin position="103"/>
        <end position="123"/>
    </location>
</feature>
<evidence type="ECO:0000256" key="4">
    <source>
        <dbReference type="ARBA" id="ARBA00022989"/>
    </source>
</evidence>
<dbReference type="InterPro" id="IPR022369">
    <property type="entry name" value="Integral_membrane_TerC_rswitch"/>
</dbReference>
<protein>
    <submittedName>
        <fullName evidence="7">Integral membrane protein, TerC family</fullName>
    </submittedName>
</protein>
<dbReference type="OrthoDB" id="5242957at2"/>
<dbReference type="EMBL" id="CM001440">
    <property type="protein sequence ID" value="EHR62269.1"/>
    <property type="molecule type" value="Genomic_DNA"/>
</dbReference>
<dbReference type="GO" id="GO:0016020">
    <property type="term" value="C:membrane"/>
    <property type="evidence" value="ECO:0007669"/>
    <property type="project" value="UniProtKB-SubCell"/>
</dbReference>
<feature type="transmembrane region" description="Helical" evidence="6">
    <location>
        <begin position="6"/>
        <end position="26"/>
    </location>
</feature>
<evidence type="ECO:0000256" key="5">
    <source>
        <dbReference type="ARBA" id="ARBA00023136"/>
    </source>
</evidence>
<evidence type="ECO:0000256" key="6">
    <source>
        <dbReference type="SAM" id="Phobius"/>
    </source>
</evidence>
<feature type="transmembrane region" description="Helical" evidence="6">
    <location>
        <begin position="286"/>
        <end position="307"/>
    </location>
</feature>
<keyword evidence="3 6" id="KW-0812">Transmembrane</keyword>
<evidence type="ECO:0000256" key="1">
    <source>
        <dbReference type="ARBA" id="ARBA00004141"/>
    </source>
</evidence>
<keyword evidence="4 6" id="KW-1133">Transmembrane helix</keyword>
<comment type="similarity">
    <text evidence="2">Belongs to the TerC family.</text>
</comment>
<sequence length="338" mass="37415">MSVPVWVWIATVGGLLVLIAVDLVIVDRKPHQVTTGEAARWVIFYVSCAVLFGIGVWVLAGHDPGVEFFTGYITEYSLSVDNLFIFMVIMASFRVPSIHQHRVLLIGILLALVMRAAFIAVGAALIAQFVWVFFVFGGFLIWTAVNMVKQKDEDEEYTENALTRLVRKLFPVTPDYVGHKMLVKQDGRRYLTPMFVVIVAIGSADLLFAVDSIPAIFGITQEAYLVFTANAFALMGLRQLYFLLGGLVAKLVYLSYGLAVILGFIGVKLVLHALHEYHVTPAWLEINNWMSLGVIVAVLTITTVASLRKAKRDPNAVSKINLQVEAAEEGEREPSRDG</sequence>
<accession>H5XR28</accession>
<organism evidence="7 8">
    <name type="scientific">Saccharomonospora cyanea NA-134</name>
    <dbReference type="NCBI Taxonomy" id="882082"/>
    <lineage>
        <taxon>Bacteria</taxon>
        <taxon>Bacillati</taxon>
        <taxon>Actinomycetota</taxon>
        <taxon>Actinomycetes</taxon>
        <taxon>Pseudonocardiales</taxon>
        <taxon>Pseudonocardiaceae</taxon>
        <taxon>Saccharomonospora</taxon>
    </lineage>
</organism>
<dbReference type="PANTHER" id="PTHR30238">
    <property type="entry name" value="MEMBRANE BOUND PREDICTED REDOX MODULATOR"/>
    <property type="match status" value="1"/>
</dbReference>
<keyword evidence="5 6" id="KW-0472">Membrane</keyword>
<dbReference type="PANTHER" id="PTHR30238:SF0">
    <property type="entry name" value="THYLAKOID MEMBRANE PROTEIN TERC, CHLOROPLASTIC"/>
    <property type="match status" value="1"/>
</dbReference>
<evidence type="ECO:0000313" key="7">
    <source>
        <dbReference type="EMBL" id="EHR62269.1"/>
    </source>
</evidence>
<dbReference type="InterPro" id="IPR005496">
    <property type="entry name" value="Integral_membrane_TerC"/>
</dbReference>
<feature type="transmembrane region" description="Helical" evidence="6">
    <location>
        <begin position="190"/>
        <end position="217"/>
    </location>
</feature>
<comment type="subcellular location">
    <subcellularLocation>
        <location evidence="1">Membrane</location>
        <topology evidence="1">Multi-pass membrane protein</topology>
    </subcellularLocation>
</comment>
<proteinExistence type="inferred from homology"/>